<evidence type="ECO:0000313" key="2">
    <source>
        <dbReference type="EMBL" id="GFU62538.1"/>
    </source>
</evidence>
<evidence type="ECO:0000256" key="1">
    <source>
        <dbReference type="SAM" id="MobiDB-lite"/>
    </source>
</evidence>
<organism evidence="2 3">
    <name type="scientific">Nephila pilipes</name>
    <name type="common">Giant wood spider</name>
    <name type="synonym">Nephila maculata</name>
    <dbReference type="NCBI Taxonomy" id="299642"/>
    <lineage>
        <taxon>Eukaryota</taxon>
        <taxon>Metazoa</taxon>
        <taxon>Ecdysozoa</taxon>
        <taxon>Arthropoda</taxon>
        <taxon>Chelicerata</taxon>
        <taxon>Arachnida</taxon>
        <taxon>Araneae</taxon>
        <taxon>Araneomorphae</taxon>
        <taxon>Entelegynae</taxon>
        <taxon>Araneoidea</taxon>
        <taxon>Nephilidae</taxon>
        <taxon>Nephila</taxon>
    </lineage>
</organism>
<dbReference type="Proteomes" id="UP000887013">
    <property type="component" value="Unassembled WGS sequence"/>
</dbReference>
<dbReference type="EMBL" id="BMAW01041155">
    <property type="protein sequence ID" value="GFU62538.1"/>
    <property type="molecule type" value="Genomic_DNA"/>
</dbReference>
<feature type="region of interest" description="Disordered" evidence="1">
    <location>
        <begin position="1"/>
        <end position="24"/>
    </location>
</feature>
<comment type="caution">
    <text evidence="2">The sequence shown here is derived from an EMBL/GenBank/DDBJ whole genome shotgun (WGS) entry which is preliminary data.</text>
</comment>
<accession>A0A8X6R4H0</accession>
<evidence type="ECO:0000313" key="3">
    <source>
        <dbReference type="Proteomes" id="UP000887013"/>
    </source>
</evidence>
<dbReference type="OrthoDB" id="6427575at2759"/>
<name>A0A8X6R4H0_NEPPI</name>
<proteinExistence type="predicted"/>
<sequence length="192" mass="21843">MLSARKRAFSIESHSFPPPRNSNSQCKQLCRRKFGLSNRNKFVPPASELLTNTSVCVCRKVEIKLRNILDGREVVVDALEIDEISRASIRDPDRDICAEMEYKGLALTFDFKELSSDGQISLLVGADYYWDLIKGIQRSNSSLEIIETIFGWSLQGRCDELTDSTLVNFVLSEKESLSAKMRRFLEVGKLRD</sequence>
<keyword evidence="3" id="KW-1185">Reference proteome</keyword>
<protein>
    <submittedName>
        <fullName evidence="2">DUF1758 domain-containing protein</fullName>
    </submittedName>
</protein>
<gene>
    <name evidence="2" type="primary">AVEN_153812_1</name>
    <name evidence="2" type="ORF">NPIL_636861</name>
</gene>
<dbReference type="AlphaFoldDB" id="A0A8X6R4H0"/>
<reference evidence="2" key="1">
    <citation type="submission" date="2020-08" db="EMBL/GenBank/DDBJ databases">
        <title>Multicomponent nature underlies the extraordinary mechanical properties of spider dragline silk.</title>
        <authorList>
            <person name="Kono N."/>
            <person name="Nakamura H."/>
            <person name="Mori M."/>
            <person name="Yoshida Y."/>
            <person name="Ohtoshi R."/>
            <person name="Malay A.D."/>
            <person name="Moran D.A.P."/>
            <person name="Tomita M."/>
            <person name="Numata K."/>
            <person name="Arakawa K."/>
        </authorList>
    </citation>
    <scope>NUCLEOTIDE SEQUENCE</scope>
</reference>